<dbReference type="PIRSF" id="PIRSF000654">
    <property type="entry name" value="Integrin-linked_kinase"/>
    <property type="match status" value="1"/>
</dbReference>
<dbReference type="STRING" id="1611254.A0A2G5VKT3"/>
<dbReference type="PROSITE" id="PS50011">
    <property type="entry name" value="PROTEIN_KINASE_DOM"/>
    <property type="match status" value="1"/>
</dbReference>
<gene>
    <name evidence="13" type="primary">Cni-nekl-2</name>
    <name evidence="13" type="synonym">Cnig_chr_I.g2517</name>
    <name evidence="13" type="ORF">B9Z55_002517</name>
</gene>
<feature type="binding site" evidence="10">
    <location>
        <position position="33"/>
    </location>
    <ligand>
        <name>ATP</name>
        <dbReference type="ChEBI" id="CHEBI:30616"/>
    </ligand>
</feature>
<dbReference type="OrthoDB" id="248923at2759"/>
<evidence type="ECO:0000256" key="1">
    <source>
        <dbReference type="ARBA" id="ARBA00010886"/>
    </source>
</evidence>
<dbReference type="InterPro" id="IPR051131">
    <property type="entry name" value="NEK_Ser/Thr_kinase_NIMA"/>
</dbReference>
<dbReference type="InterPro" id="IPR008271">
    <property type="entry name" value="Ser/Thr_kinase_AS"/>
</dbReference>
<evidence type="ECO:0000313" key="13">
    <source>
        <dbReference type="EMBL" id="PIC52389.1"/>
    </source>
</evidence>
<dbReference type="PROSITE" id="PS00108">
    <property type="entry name" value="PROTEIN_KINASE_ST"/>
    <property type="match status" value="1"/>
</dbReference>
<dbReference type="GO" id="GO:0005524">
    <property type="term" value="F:ATP binding"/>
    <property type="evidence" value="ECO:0007669"/>
    <property type="project" value="UniProtKB-UniRule"/>
</dbReference>
<name>A0A2G5VKT3_9PELO</name>
<evidence type="ECO:0000256" key="4">
    <source>
        <dbReference type="ARBA" id="ARBA00022679"/>
    </source>
</evidence>
<comment type="catalytic activity">
    <reaction evidence="9">
        <text>L-seryl-[protein] + ATP = O-phospho-L-seryl-[protein] + ADP + H(+)</text>
        <dbReference type="Rhea" id="RHEA:17989"/>
        <dbReference type="Rhea" id="RHEA-COMP:9863"/>
        <dbReference type="Rhea" id="RHEA-COMP:11604"/>
        <dbReference type="ChEBI" id="CHEBI:15378"/>
        <dbReference type="ChEBI" id="CHEBI:29999"/>
        <dbReference type="ChEBI" id="CHEBI:30616"/>
        <dbReference type="ChEBI" id="CHEBI:83421"/>
        <dbReference type="ChEBI" id="CHEBI:456216"/>
        <dbReference type="EC" id="2.7.11.1"/>
    </reaction>
</comment>
<comment type="similarity">
    <text evidence="1">Belongs to the protein kinase superfamily. NEK Ser/Thr protein kinase family. NIMA subfamily.</text>
</comment>
<dbReference type="SUPFAM" id="SSF56112">
    <property type="entry name" value="Protein kinase-like (PK-like)"/>
    <property type="match status" value="1"/>
</dbReference>
<keyword evidence="5 10" id="KW-0547">Nucleotide-binding</keyword>
<evidence type="ECO:0000313" key="14">
    <source>
        <dbReference type="Proteomes" id="UP000230233"/>
    </source>
</evidence>
<keyword evidence="14" id="KW-1185">Reference proteome</keyword>
<dbReference type="Gene3D" id="1.10.510.10">
    <property type="entry name" value="Transferase(Phosphotransferase) domain 1"/>
    <property type="match status" value="1"/>
</dbReference>
<evidence type="ECO:0000256" key="8">
    <source>
        <dbReference type="ARBA" id="ARBA00047899"/>
    </source>
</evidence>
<protein>
    <recommendedName>
        <fullName evidence="2">non-specific serine/threonine protein kinase</fullName>
        <ecNumber evidence="2">2.7.11.1</ecNumber>
    </recommendedName>
</protein>
<feature type="domain" description="Protein kinase" evidence="12">
    <location>
        <begin position="4"/>
        <end position="250"/>
    </location>
</feature>
<evidence type="ECO:0000256" key="7">
    <source>
        <dbReference type="ARBA" id="ARBA00022840"/>
    </source>
</evidence>
<keyword evidence="6" id="KW-0418">Kinase</keyword>
<evidence type="ECO:0000256" key="6">
    <source>
        <dbReference type="ARBA" id="ARBA00022777"/>
    </source>
</evidence>
<evidence type="ECO:0000256" key="3">
    <source>
        <dbReference type="ARBA" id="ARBA00022527"/>
    </source>
</evidence>
<evidence type="ECO:0000256" key="5">
    <source>
        <dbReference type="ARBA" id="ARBA00022741"/>
    </source>
</evidence>
<keyword evidence="4" id="KW-0808">Transferase</keyword>
<dbReference type="InterPro" id="IPR017441">
    <property type="entry name" value="Protein_kinase_ATP_BS"/>
</dbReference>
<dbReference type="InterPro" id="IPR011009">
    <property type="entry name" value="Kinase-like_dom_sf"/>
</dbReference>
<evidence type="ECO:0000256" key="2">
    <source>
        <dbReference type="ARBA" id="ARBA00012513"/>
    </source>
</evidence>
<reference evidence="14" key="1">
    <citation type="submission" date="2017-10" db="EMBL/GenBank/DDBJ databases">
        <title>Rapid genome shrinkage in a self-fertile nematode reveals novel sperm competition proteins.</title>
        <authorList>
            <person name="Yin D."/>
            <person name="Schwarz E.M."/>
            <person name="Thomas C.G."/>
            <person name="Felde R.L."/>
            <person name="Korf I.F."/>
            <person name="Cutter A.D."/>
            <person name="Schartner C.M."/>
            <person name="Ralston E.J."/>
            <person name="Meyer B.J."/>
            <person name="Haag E.S."/>
        </authorList>
    </citation>
    <scope>NUCLEOTIDE SEQUENCE [LARGE SCALE GENOMIC DNA]</scope>
    <source>
        <strain evidence="14">JU1422</strain>
    </source>
</reference>
<dbReference type="CDD" id="cd08215">
    <property type="entry name" value="STKc_Nek"/>
    <property type="match status" value="1"/>
</dbReference>
<dbReference type="Proteomes" id="UP000230233">
    <property type="component" value="Chromosome I"/>
</dbReference>
<evidence type="ECO:0000256" key="11">
    <source>
        <dbReference type="RuleBase" id="RU000304"/>
    </source>
</evidence>
<dbReference type="GO" id="GO:0004674">
    <property type="term" value="F:protein serine/threonine kinase activity"/>
    <property type="evidence" value="ECO:0007669"/>
    <property type="project" value="UniProtKB-KW"/>
</dbReference>
<accession>A0A2G5VKT3</accession>
<dbReference type="PANTHER" id="PTHR44899">
    <property type="entry name" value="CAMK FAMILY PROTEIN KINASE"/>
    <property type="match status" value="1"/>
</dbReference>
<dbReference type="EC" id="2.7.11.1" evidence="2"/>
<organism evidence="13 14">
    <name type="scientific">Caenorhabditis nigoni</name>
    <dbReference type="NCBI Taxonomy" id="1611254"/>
    <lineage>
        <taxon>Eukaryota</taxon>
        <taxon>Metazoa</taxon>
        <taxon>Ecdysozoa</taxon>
        <taxon>Nematoda</taxon>
        <taxon>Chromadorea</taxon>
        <taxon>Rhabditida</taxon>
        <taxon>Rhabditina</taxon>
        <taxon>Rhabditomorpha</taxon>
        <taxon>Rhabditoidea</taxon>
        <taxon>Rhabditidae</taxon>
        <taxon>Peloderinae</taxon>
        <taxon>Caenorhabditis</taxon>
    </lineage>
</organism>
<proteinExistence type="inferred from homology"/>
<dbReference type="PROSITE" id="PS00107">
    <property type="entry name" value="PROTEIN_KINASE_ATP"/>
    <property type="match status" value="1"/>
</dbReference>
<dbReference type="Pfam" id="PF00069">
    <property type="entry name" value="Pkinase"/>
    <property type="match status" value="1"/>
</dbReference>
<sequence length="250" mass="28668">MDSYEKVRVVGRGAFGVCWLCREKNNASKVILKLINTHGMSEKEEKYIQSEVALLKKVQHPLIIGYIDYFTIDNQLAIVMQYAEGGTLERLINEQRAISDNKEHFPEKTVLEYFTQILIALDHMHSKHIVHRDLKPQNILMNRRKTILKLSDFGISKELGSTKSAASTVIGTPNYLSPEICESRPYNQKSDMWSLGCVLFELLQLERAFDGENLPALVMKITQVRFKKTAKSDRSHRDLNSGRRIQSPEC</sequence>
<dbReference type="PANTHER" id="PTHR44899:SF3">
    <property type="entry name" value="SERINE_THREONINE-PROTEIN KINASE NEK1"/>
    <property type="match status" value="1"/>
</dbReference>
<evidence type="ECO:0000256" key="9">
    <source>
        <dbReference type="ARBA" id="ARBA00048679"/>
    </source>
</evidence>
<comment type="caution">
    <text evidence="13">The sequence shown here is derived from an EMBL/GenBank/DDBJ whole genome shotgun (WGS) entry which is preliminary data.</text>
</comment>
<dbReference type="AlphaFoldDB" id="A0A2G5VKT3"/>
<dbReference type="SMART" id="SM00220">
    <property type="entry name" value="S_TKc"/>
    <property type="match status" value="1"/>
</dbReference>
<evidence type="ECO:0000259" key="12">
    <source>
        <dbReference type="PROSITE" id="PS50011"/>
    </source>
</evidence>
<evidence type="ECO:0000256" key="10">
    <source>
        <dbReference type="PROSITE-ProRule" id="PRU10141"/>
    </source>
</evidence>
<dbReference type="InterPro" id="IPR000719">
    <property type="entry name" value="Prot_kinase_dom"/>
</dbReference>
<comment type="catalytic activity">
    <reaction evidence="8">
        <text>L-threonyl-[protein] + ATP = O-phospho-L-threonyl-[protein] + ADP + H(+)</text>
        <dbReference type="Rhea" id="RHEA:46608"/>
        <dbReference type="Rhea" id="RHEA-COMP:11060"/>
        <dbReference type="Rhea" id="RHEA-COMP:11605"/>
        <dbReference type="ChEBI" id="CHEBI:15378"/>
        <dbReference type="ChEBI" id="CHEBI:30013"/>
        <dbReference type="ChEBI" id="CHEBI:30616"/>
        <dbReference type="ChEBI" id="CHEBI:61977"/>
        <dbReference type="ChEBI" id="CHEBI:456216"/>
        <dbReference type="EC" id="2.7.11.1"/>
    </reaction>
</comment>
<dbReference type="EMBL" id="PDUG01000001">
    <property type="protein sequence ID" value="PIC52389.1"/>
    <property type="molecule type" value="Genomic_DNA"/>
</dbReference>
<keyword evidence="7 10" id="KW-0067">ATP-binding</keyword>
<keyword evidence="3 11" id="KW-0723">Serine/threonine-protein kinase</keyword>